<gene>
    <name evidence="1" type="ORF">EQM13_05125</name>
</gene>
<dbReference type="AlphaFoldDB" id="A0A410QAM1"/>
<evidence type="ECO:0000313" key="1">
    <source>
        <dbReference type="EMBL" id="QAT61009.1"/>
    </source>
</evidence>
<protein>
    <submittedName>
        <fullName evidence="1">ATP-NAD kinase</fullName>
    </submittedName>
</protein>
<sequence length="378" mass="41584">MKTIGLIINPISGMGGKVGLKGTDGAITLNKAVKLGAVREAPCKALKALEKLIPLKDDLLILTSSNDMGEIQCKSLGFNYKIVYKTGNFTNYRDTINAARIFEKLGVELILFAGGDGTARDIYKAVEIRIPALGIPTGVKIHSPVYANTPELAGDLALMYLKNGNLCLKDEEVIDIDEKEFRNNRVVTRLFGYLKVPYKKRLLQNKKSPTPLGDEESQKAIALDIIDNMLEGVYYVIGPGTTTRAIMEELNLPNSLLGVDIIRDRKIVKLDCNESDILDIDLERVCKLVIAPTGGQGYLLGRGNQQISSRVISRIKKENIIIISSNSKIIELRGNPLFVYTGDPAVDKYLEGYYRIKVGYGNDLIYKVSGGEDGKTLL</sequence>
<dbReference type="Pfam" id="PF20143">
    <property type="entry name" value="NAD_kinase_C"/>
    <property type="match status" value="1"/>
</dbReference>
<dbReference type="PANTHER" id="PTHR40697:SF2">
    <property type="entry name" value="ATP-NAD KINASE-RELATED"/>
    <property type="match status" value="1"/>
</dbReference>
<keyword evidence="2" id="KW-1185">Reference proteome</keyword>
<dbReference type="PIRSF" id="PIRSF016907">
    <property type="entry name" value="Kin_ATP-NAD"/>
    <property type="match status" value="1"/>
</dbReference>
<dbReference type="GO" id="GO:0003951">
    <property type="term" value="F:NAD+ kinase activity"/>
    <property type="evidence" value="ECO:0007669"/>
    <property type="project" value="InterPro"/>
</dbReference>
<keyword evidence="1" id="KW-0418">Kinase</keyword>
<keyword evidence="1" id="KW-0808">Transferase</keyword>
<dbReference type="InterPro" id="IPR011386">
    <property type="entry name" value="Put_ATP-NAD_kin"/>
</dbReference>
<reference evidence="2" key="1">
    <citation type="submission" date="2019-01" db="EMBL/GenBank/DDBJ databases">
        <title>Draft genomes of a novel of Sporanaerobacter strains.</title>
        <authorList>
            <person name="Ma S."/>
        </authorList>
    </citation>
    <scope>NUCLEOTIDE SEQUENCE [LARGE SCALE GENOMIC DNA]</scope>
    <source>
        <strain evidence="2">NJN-17</strain>
    </source>
</reference>
<organism evidence="1 2">
    <name type="scientific">Acidilutibacter cellobiosedens</name>
    <dbReference type="NCBI Taxonomy" id="2507161"/>
    <lineage>
        <taxon>Bacteria</taxon>
        <taxon>Bacillati</taxon>
        <taxon>Bacillota</taxon>
        <taxon>Tissierellia</taxon>
        <taxon>Tissierellales</taxon>
        <taxon>Acidilutibacteraceae</taxon>
        <taxon>Acidilutibacter</taxon>
    </lineage>
</organism>
<proteinExistence type="predicted"/>
<dbReference type="RefSeq" id="WP_071140040.1">
    <property type="nucleotide sequence ID" value="NZ_CP035282.1"/>
</dbReference>
<dbReference type="PANTHER" id="PTHR40697">
    <property type="entry name" value="ACETOIN CATABOLISM PROTEIN X"/>
    <property type="match status" value="1"/>
</dbReference>
<dbReference type="InterPro" id="IPR002504">
    <property type="entry name" value="NADK"/>
</dbReference>
<dbReference type="Proteomes" id="UP000287969">
    <property type="component" value="Chromosome"/>
</dbReference>
<name>A0A410QAM1_9FIRM</name>
<dbReference type="InterPro" id="IPR039065">
    <property type="entry name" value="AcoX-like"/>
</dbReference>
<dbReference type="Pfam" id="PF01513">
    <property type="entry name" value="NAD_kinase"/>
    <property type="match status" value="1"/>
</dbReference>
<evidence type="ECO:0000313" key="2">
    <source>
        <dbReference type="Proteomes" id="UP000287969"/>
    </source>
</evidence>
<dbReference type="KEGG" id="spoa:EQM13_05125"/>
<dbReference type="OrthoDB" id="5511344at2"/>
<dbReference type="GO" id="GO:0006741">
    <property type="term" value="P:NADP+ biosynthetic process"/>
    <property type="evidence" value="ECO:0007669"/>
    <property type="project" value="InterPro"/>
</dbReference>
<accession>A0A410QAM1</accession>
<dbReference type="EMBL" id="CP035282">
    <property type="protein sequence ID" value="QAT61009.1"/>
    <property type="molecule type" value="Genomic_DNA"/>
</dbReference>